<keyword evidence="2" id="KW-1185">Reference proteome</keyword>
<accession>A0A3G8YK22</accession>
<reference evidence="1 2" key="1">
    <citation type="submission" date="2018-11" db="EMBL/GenBank/DDBJ databases">
        <title>Deinococcus shelandsis sp. nov., isolated from South Shetland Islands soil of Antarctica.</title>
        <authorList>
            <person name="Tian J."/>
        </authorList>
    </citation>
    <scope>NUCLEOTIDE SEQUENCE [LARGE SCALE GENOMIC DNA]</scope>
    <source>
        <strain evidence="1 2">S14-83T</strain>
        <plasmid evidence="1 2">unnamed4</plasmid>
    </source>
</reference>
<dbReference type="Proteomes" id="UP000276417">
    <property type="component" value="Plasmid unnamed4"/>
</dbReference>
<sequence length="80" mass="8578">MTGSAPRFRPGPGVLVLPTRLSGLKTGLRGVLLLDEIKTLIEKYNRESGEKRVLGYAPEGGWCADCQSWVEGGQVCGCKA</sequence>
<dbReference type="AlphaFoldDB" id="A0A3G8YK22"/>
<name>A0A3G8YK22_9DEIO</name>
<dbReference type="KEGG" id="dph:EHF33_20505"/>
<geneLocation type="plasmid" evidence="1 2">
    <name>unnamed4</name>
</geneLocation>
<dbReference type="RefSeq" id="WP_124875757.1">
    <property type="nucleotide sequence ID" value="NZ_CP034188.1"/>
</dbReference>
<organism evidence="1 2">
    <name type="scientific">Deinococcus psychrotolerans</name>
    <dbReference type="NCBI Taxonomy" id="2489213"/>
    <lineage>
        <taxon>Bacteria</taxon>
        <taxon>Thermotogati</taxon>
        <taxon>Deinococcota</taxon>
        <taxon>Deinococci</taxon>
        <taxon>Deinococcales</taxon>
        <taxon>Deinococcaceae</taxon>
        <taxon>Deinococcus</taxon>
    </lineage>
</organism>
<proteinExistence type="predicted"/>
<protein>
    <submittedName>
        <fullName evidence="1">Uncharacterized protein</fullName>
    </submittedName>
</protein>
<evidence type="ECO:0000313" key="1">
    <source>
        <dbReference type="EMBL" id="AZI45293.1"/>
    </source>
</evidence>
<dbReference type="EMBL" id="CP034188">
    <property type="protein sequence ID" value="AZI45293.1"/>
    <property type="molecule type" value="Genomic_DNA"/>
</dbReference>
<gene>
    <name evidence="1" type="ORF">EHF33_20505</name>
</gene>
<keyword evidence="1" id="KW-0614">Plasmid</keyword>
<evidence type="ECO:0000313" key="2">
    <source>
        <dbReference type="Proteomes" id="UP000276417"/>
    </source>
</evidence>